<dbReference type="PANTHER" id="PTHR34070">
    <property type="entry name" value="ARMADILLO-TYPE FOLD"/>
    <property type="match status" value="1"/>
</dbReference>
<dbReference type="RefSeq" id="WP_195172527.1">
    <property type="nucleotide sequence ID" value="NZ_CP062983.1"/>
</dbReference>
<dbReference type="Gene3D" id="1.25.10.90">
    <property type="match status" value="1"/>
</dbReference>
<organism evidence="1 2">
    <name type="scientific">Phototrophicus methaneseepsis</name>
    <dbReference type="NCBI Taxonomy" id="2710758"/>
    <lineage>
        <taxon>Bacteria</taxon>
        <taxon>Bacillati</taxon>
        <taxon>Chloroflexota</taxon>
        <taxon>Candidatus Thermofontia</taxon>
        <taxon>Phototrophicales</taxon>
        <taxon>Phototrophicaceae</taxon>
        <taxon>Phototrophicus</taxon>
    </lineage>
</organism>
<dbReference type="KEGG" id="pmet:G4Y79_08835"/>
<gene>
    <name evidence="1" type="ORF">G4Y79_08835</name>
</gene>
<evidence type="ECO:0000313" key="1">
    <source>
        <dbReference type="EMBL" id="QPC84464.1"/>
    </source>
</evidence>
<evidence type="ECO:0000313" key="2">
    <source>
        <dbReference type="Proteomes" id="UP000594468"/>
    </source>
</evidence>
<dbReference type="InterPro" id="IPR016024">
    <property type="entry name" value="ARM-type_fold"/>
</dbReference>
<proteinExistence type="predicted"/>
<sequence>MIAEAQDLRQQIIAHAPDWANAQPEPQETGSSRPRYGVRIPVMRQIMKTWATANKDRVSYGHWGAILDALYKAQSVDECIMAGMLLGHFTAYRQRLPLATLDSWLAHLEGWIEVDSTCQSAFSEREMLDRIEEWEPFLKALNSDANIHKRRASLVLLVKPIRGSNARIAQLALAQIDGVKHEHDKLITKAVSWVLREGVKSHRQLIADYIAANRDSLPALAVREVTRKLETGRK</sequence>
<dbReference type="Pfam" id="PF08713">
    <property type="entry name" value="DNA_alkylation"/>
    <property type="match status" value="1"/>
</dbReference>
<dbReference type="Proteomes" id="UP000594468">
    <property type="component" value="Chromosome"/>
</dbReference>
<dbReference type="SUPFAM" id="SSF48371">
    <property type="entry name" value="ARM repeat"/>
    <property type="match status" value="1"/>
</dbReference>
<name>A0A7S8IGC8_9CHLR</name>
<dbReference type="PANTHER" id="PTHR34070:SF1">
    <property type="entry name" value="DNA ALKYLATION REPAIR PROTEIN"/>
    <property type="match status" value="1"/>
</dbReference>
<dbReference type="CDD" id="cd06561">
    <property type="entry name" value="AlkD_like"/>
    <property type="match status" value="1"/>
</dbReference>
<dbReference type="AlphaFoldDB" id="A0A7S8IGC8"/>
<keyword evidence="2" id="KW-1185">Reference proteome</keyword>
<dbReference type="EMBL" id="CP062983">
    <property type="protein sequence ID" value="QPC84464.1"/>
    <property type="molecule type" value="Genomic_DNA"/>
</dbReference>
<protein>
    <submittedName>
        <fullName evidence="1">DNA alkylation repair protein</fullName>
    </submittedName>
</protein>
<dbReference type="InterPro" id="IPR014825">
    <property type="entry name" value="DNA_alkylation"/>
</dbReference>
<accession>A0A7S8IGC8</accession>
<reference evidence="1 2" key="1">
    <citation type="submission" date="2020-02" db="EMBL/GenBank/DDBJ databases">
        <authorList>
            <person name="Zheng R.K."/>
            <person name="Sun C.M."/>
        </authorList>
    </citation>
    <scope>NUCLEOTIDE SEQUENCE [LARGE SCALE GENOMIC DNA]</scope>
    <source>
        <strain evidence="2">rifampicinis</strain>
    </source>
</reference>